<gene>
    <name evidence="14 18" type="primary">coaA</name>
    <name evidence="18" type="ORF">NCTC11819_00430</name>
</gene>
<dbReference type="GO" id="GO:0005737">
    <property type="term" value="C:cytoplasm"/>
    <property type="evidence" value="ECO:0007669"/>
    <property type="project" value="UniProtKB-SubCell"/>
</dbReference>
<evidence type="ECO:0000313" key="19">
    <source>
        <dbReference type="Proteomes" id="UP000255284"/>
    </source>
</evidence>
<keyword evidence="7 14" id="KW-0963">Cytoplasm</keyword>
<feature type="region of interest" description="Disordered" evidence="16">
    <location>
        <begin position="18"/>
        <end position="56"/>
    </location>
</feature>
<dbReference type="EMBL" id="UGGQ01000006">
    <property type="protein sequence ID" value="STO15886.1"/>
    <property type="molecule type" value="Genomic_DNA"/>
</dbReference>
<evidence type="ECO:0000256" key="13">
    <source>
        <dbReference type="ARBA" id="ARBA00032866"/>
    </source>
</evidence>
<dbReference type="Proteomes" id="UP000255284">
    <property type="component" value="Unassembled WGS sequence"/>
</dbReference>
<keyword evidence="10 14" id="KW-0418">Kinase</keyword>
<evidence type="ECO:0000259" key="17">
    <source>
        <dbReference type="Pfam" id="PF00485"/>
    </source>
</evidence>
<protein>
    <recommendedName>
        <fullName evidence="6 14">Pantothenate kinase</fullName>
        <ecNumber evidence="5 14">2.7.1.33</ecNumber>
    </recommendedName>
    <alternativeName>
        <fullName evidence="13 14">Pantothenic acid kinase</fullName>
    </alternativeName>
</protein>
<name>A0A8G2HT51_9ACTO</name>
<dbReference type="Gene3D" id="3.40.50.300">
    <property type="entry name" value="P-loop containing nucleotide triphosphate hydrolases"/>
    <property type="match status" value="1"/>
</dbReference>
<dbReference type="HAMAP" id="MF_00215">
    <property type="entry name" value="Pantothen_kinase_1"/>
    <property type="match status" value="1"/>
</dbReference>
<dbReference type="PANTHER" id="PTHR10285">
    <property type="entry name" value="URIDINE KINASE"/>
    <property type="match status" value="1"/>
</dbReference>
<dbReference type="UniPathway" id="UPA00241">
    <property type="reaction ID" value="UER00352"/>
</dbReference>
<evidence type="ECO:0000256" key="8">
    <source>
        <dbReference type="ARBA" id="ARBA00022679"/>
    </source>
</evidence>
<comment type="subcellular location">
    <subcellularLocation>
        <location evidence="2 14 15">Cytoplasm</location>
    </subcellularLocation>
</comment>
<keyword evidence="8 14" id="KW-0808">Transferase</keyword>
<evidence type="ECO:0000256" key="9">
    <source>
        <dbReference type="ARBA" id="ARBA00022741"/>
    </source>
</evidence>
<dbReference type="InterPro" id="IPR006083">
    <property type="entry name" value="PRK/URK"/>
</dbReference>
<dbReference type="GO" id="GO:0005524">
    <property type="term" value="F:ATP binding"/>
    <property type="evidence" value="ECO:0007669"/>
    <property type="project" value="UniProtKB-UniRule"/>
</dbReference>
<evidence type="ECO:0000256" key="5">
    <source>
        <dbReference type="ARBA" id="ARBA00012102"/>
    </source>
</evidence>
<evidence type="ECO:0000256" key="14">
    <source>
        <dbReference type="HAMAP-Rule" id="MF_00215"/>
    </source>
</evidence>
<evidence type="ECO:0000256" key="15">
    <source>
        <dbReference type="RuleBase" id="RU003530"/>
    </source>
</evidence>
<comment type="similarity">
    <text evidence="4 14 15">Belongs to the prokaryotic pantothenate kinase family.</text>
</comment>
<dbReference type="Pfam" id="PF00485">
    <property type="entry name" value="PRK"/>
    <property type="match status" value="1"/>
</dbReference>
<organism evidence="18 19">
    <name type="scientific">Mobiluncus mulieris</name>
    <dbReference type="NCBI Taxonomy" id="2052"/>
    <lineage>
        <taxon>Bacteria</taxon>
        <taxon>Bacillati</taxon>
        <taxon>Actinomycetota</taxon>
        <taxon>Actinomycetes</taxon>
        <taxon>Actinomycetales</taxon>
        <taxon>Actinomycetaceae</taxon>
        <taxon>Mobiluncus</taxon>
    </lineage>
</organism>
<proteinExistence type="inferred from homology"/>
<reference evidence="18 19" key="1">
    <citation type="submission" date="2018-06" db="EMBL/GenBank/DDBJ databases">
        <authorList>
            <consortium name="Pathogen Informatics"/>
            <person name="Doyle S."/>
        </authorList>
    </citation>
    <scope>NUCLEOTIDE SEQUENCE [LARGE SCALE GENOMIC DNA]</scope>
    <source>
        <strain evidence="18 19">NCTC11819</strain>
    </source>
</reference>
<dbReference type="GO" id="GO:0015937">
    <property type="term" value="P:coenzyme A biosynthetic process"/>
    <property type="evidence" value="ECO:0007669"/>
    <property type="project" value="UniProtKB-UniRule"/>
</dbReference>
<evidence type="ECO:0000256" key="12">
    <source>
        <dbReference type="ARBA" id="ARBA00022993"/>
    </source>
</evidence>
<comment type="catalytic activity">
    <reaction evidence="1 14 15">
        <text>(R)-pantothenate + ATP = (R)-4'-phosphopantothenate + ADP + H(+)</text>
        <dbReference type="Rhea" id="RHEA:16373"/>
        <dbReference type="ChEBI" id="CHEBI:10986"/>
        <dbReference type="ChEBI" id="CHEBI:15378"/>
        <dbReference type="ChEBI" id="CHEBI:29032"/>
        <dbReference type="ChEBI" id="CHEBI:30616"/>
        <dbReference type="ChEBI" id="CHEBI:456216"/>
        <dbReference type="EC" id="2.7.1.33"/>
    </reaction>
</comment>
<keyword evidence="12 14" id="KW-0173">Coenzyme A biosynthesis</keyword>
<dbReference type="GO" id="GO:0004594">
    <property type="term" value="F:pantothenate kinase activity"/>
    <property type="evidence" value="ECO:0007669"/>
    <property type="project" value="UniProtKB-UniRule"/>
</dbReference>
<evidence type="ECO:0000256" key="1">
    <source>
        <dbReference type="ARBA" id="ARBA00001206"/>
    </source>
</evidence>
<keyword evidence="9 14" id="KW-0547">Nucleotide-binding</keyword>
<comment type="caution">
    <text evidence="18">The sequence shown here is derived from an EMBL/GenBank/DDBJ whole genome shotgun (WGS) entry which is preliminary data.</text>
</comment>
<dbReference type="InterPro" id="IPR027417">
    <property type="entry name" value="P-loop_NTPase"/>
</dbReference>
<dbReference type="InterPro" id="IPR004566">
    <property type="entry name" value="PanK"/>
</dbReference>
<evidence type="ECO:0000256" key="2">
    <source>
        <dbReference type="ARBA" id="ARBA00004496"/>
    </source>
</evidence>
<evidence type="ECO:0000256" key="10">
    <source>
        <dbReference type="ARBA" id="ARBA00022777"/>
    </source>
</evidence>
<dbReference type="EC" id="2.7.1.33" evidence="5 14"/>
<evidence type="ECO:0000256" key="11">
    <source>
        <dbReference type="ARBA" id="ARBA00022840"/>
    </source>
</evidence>
<evidence type="ECO:0000256" key="4">
    <source>
        <dbReference type="ARBA" id="ARBA00006087"/>
    </source>
</evidence>
<evidence type="ECO:0000256" key="6">
    <source>
        <dbReference type="ARBA" id="ARBA00015080"/>
    </source>
</evidence>
<feature type="domain" description="Phosphoribulokinase/uridine kinase" evidence="17">
    <location>
        <begin position="189"/>
        <end position="329"/>
    </location>
</feature>
<dbReference type="CDD" id="cd02025">
    <property type="entry name" value="PanK"/>
    <property type="match status" value="1"/>
</dbReference>
<accession>A0A8G2HT51</accession>
<evidence type="ECO:0000256" key="7">
    <source>
        <dbReference type="ARBA" id="ARBA00022490"/>
    </source>
</evidence>
<keyword evidence="11 14" id="KW-0067">ATP-binding</keyword>
<comment type="pathway">
    <text evidence="3 14 15">Cofactor biosynthesis; coenzyme A biosynthesis; CoA from (R)-pantothenate: step 1/5.</text>
</comment>
<sequence>MYRLDCGVVVNMFETRVLSEPNPTGGQAPHEPDSNTATGMDNGNAPIPEDLSEPSWAPSTELLRDFMADPTATQARYTQARYSQAMREVLSARPHLPPADESAAAAASPFVMYSREQWSALSDQTPLPLRQDDVNRLRALGDPLDLAEVDAIYRPLTALLQIYATGMVKLRGQRADFLGESSRVRTPFVIGVAGSVAVGKSSVSRLLRELMSRWPGTPRVDLVTTDGFLYPNRELVEHGIMDRKGFPESYNRRALLQFLAAVKSGAPEVSAPVYSHVTYDIVPGKSQVVRAPDVLIIEGLNVLAPPRITVAGNSLAVSDFFDFSIYLHARPADIEQWYISRYRQLRRTAFKDPQSFFREIASWPDEEAEQHARRIWRDVNLKNLVENVAPTRSRATLILEKDSDHRVHRLHLRKL</sequence>
<dbReference type="SUPFAM" id="SSF52540">
    <property type="entry name" value="P-loop containing nucleoside triphosphate hydrolases"/>
    <property type="match status" value="1"/>
</dbReference>
<dbReference type="AlphaFoldDB" id="A0A8G2HT51"/>
<evidence type="ECO:0000256" key="16">
    <source>
        <dbReference type="SAM" id="MobiDB-lite"/>
    </source>
</evidence>
<feature type="binding site" evidence="14">
    <location>
        <begin position="194"/>
        <end position="201"/>
    </location>
    <ligand>
        <name>ATP</name>
        <dbReference type="ChEBI" id="CHEBI:30616"/>
    </ligand>
</feature>
<evidence type="ECO:0000313" key="18">
    <source>
        <dbReference type="EMBL" id="STO15886.1"/>
    </source>
</evidence>
<evidence type="ECO:0000256" key="3">
    <source>
        <dbReference type="ARBA" id="ARBA00005225"/>
    </source>
</evidence>
<dbReference type="NCBIfam" id="TIGR00554">
    <property type="entry name" value="panK_bact"/>
    <property type="match status" value="1"/>
</dbReference>